<dbReference type="EMBL" id="JANBPG010002436">
    <property type="protein sequence ID" value="KAJ1885783.1"/>
    <property type="molecule type" value="Genomic_DNA"/>
</dbReference>
<evidence type="ECO:0000313" key="2">
    <source>
        <dbReference type="Proteomes" id="UP001150581"/>
    </source>
</evidence>
<comment type="caution">
    <text evidence="1">The sequence shown here is derived from an EMBL/GenBank/DDBJ whole genome shotgun (WGS) entry which is preliminary data.</text>
</comment>
<reference evidence="1" key="1">
    <citation type="submission" date="2022-07" db="EMBL/GenBank/DDBJ databases">
        <title>Phylogenomic reconstructions and comparative analyses of Kickxellomycotina fungi.</title>
        <authorList>
            <person name="Reynolds N.K."/>
            <person name="Stajich J.E."/>
            <person name="Barry K."/>
            <person name="Grigoriev I.V."/>
            <person name="Crous P."/>
            <person name="Smith M.E."/>
        </authorList>
    </citation>
    <scope>NUCLEOTIDE SEQUENCE</scope>
    <source>
        <strain evidence="1">Benny 63K</strain>
    </source>
</reference>
<organism evidence="1 2">
    <name type="scientific">Kickxella alabastrina</name>
    <dbReference type="NCBI Taxonomy" id="61397"/>
    <lineage>
        <taxon>Eukaryota</taxon>
        <taxon>Fungi</taxon>
        <taxon>Fungi incertae sedis</taxon>
        <taxon>Zoopagomycota</taxon>
        <taxon>Kickxellomycotina</taxon>
        <taxon>Kickxellomycetes</taxon>
        <taxon>Kickxellales</taxon>
        <taxon>Kickxellaceae</taxon>
        <taxon>Kickxella</taxon>
    </lineage>
</organism>
<dbReference type="Proteomes" id="UP001150581">
    <property type="component" value="Unassembled WGS sequence"/>
</dbReference>
<feature type="non-terminal residue" evidence="1">
    <location>
        <position position="1"/>
    </location>
</feature>
<proteinExistence type="predicted"/>
<protein>
    <submittedName>
        <fullName evidence="1">Uncharacterized protein</fullName>
    </submittedName>
</protein>
<evidence type="ECO:0000313" key="1">
    <source>
        <dbReference type="EMBL" id="KAJ1885783.1"/>
    </source>
</evidence>
<gene>
    <name evidence="1" type="ORF">LPJ66_009955</name>
</gene>
<name>A0ACC1I2I9_9FUNG</name>
<accession>A0ACC1I2I9</accession>
<keyword evidence="2" id="KW-1185">Reference proteome</keyword>
<sequence>QLTQCHSAYECAKSLPELGPLLTTLARSRVVAQNGQMCRAVVGTAMEYSKVLCQGVYSNQKASAWLSQLVKSMLGNPGQADTTLWLQNMAVSSDHVSTQQFILRHMVQMVRHESTKWDRAKYCQLWREAFSLCGSDEDSVSELVAELIPGLDETGWAVLEGHELVASYGVILLVRMSLEMSLELWGRMSRIRAQLVLCILSEPCTTGLLTDSTACSMLAGDSQLPKLLHGIFAADSLASQFVQDISRLVLATRDTRVVDMWKRVCRKNLDAMQANKAEMFGGHSGGHIVELFGSTTMEPAHLKEQWDCVLGARHAFPVERMSLWLGIVAVASDDFSFAVLDWHFGAKSMERLGIANDHNIKSISTRQESSHTSFVIGREMALEVAAFAWAPLSRPAAAKSSVLAEWALRSRPAQQQQ</sequence>